<dbReference type="Proteomes" id="UP000557566">
    <property type="component" value="Unassembled WGS sequence"/>
</dbReference>
<evidence type="ECO:0000256" key="1">
    <source>
        <dbReference type="ARBA" id="ARBA00006432"/>
    </source>
</evidence>
<organism evidence="4 5">
    <name type="scientific">Ophiocordyceps sinensis</name>
    <dbReference type="NCBI Taxonomy" id="72228"/>
    <lineage>
        <taxon>Eukaryota</taxon>
        <taxon>Fungi</taxon>
        <taxon>Dikarya</taxon>
        <taxon>Ascomycota</taxon>
        <taxon>Pezizomycotina</taxon>
        <taxon>Sordariomycetes</taxon>
        <taxon>Hypocreomycetidae</taxon>
        <taxon>Hypocreales</taxon>
        <taxon>Ophiocordycipitaceae</taxon>
        <taxon>Ophiocordyceps</taxon>
    </lineage>
</organism>
<dbReference type="CDD" id="cd04433">
    <property type="entry name" value="AFD_class_I"/>
    <property type="match status" value="1"/>
</dbReference>
<dbReference type="Pfam" id="PF00501">
    <property type="entry name" value="AMP-binding"/>
    <property type="match status" value="1"/>
</dbReference>
<dbReference type="InterPro" id="IPR042099">
    <property type="entry name" value="ANL_N_sf"/>
</dbReference>
<dbReference type="Gene3D" id="3.30.300.30">
    <property type="match status" value="1"/>
</dbReference>
<proteinExistence type="inferred from homology"/>
<dbReference type="PROSITE" id="PS00455">
    <property type="entry name" value="AMP_BINDING"/>
    <property type="match status" value="1"/>
</dbReference>
<evidence type="ECO:0000259" key="3">
    <source>
        <dbReference type="Pfam" id="PF00501"/>
    </source>
</evidence>
<evidence type="ECO:0000313" key="5">
    <source>
        <dbReference type="Proteomes" id="UP000557566"/>
    </source>
</evidence>
<keyword evidence="5" id="KW-1185">Reference proteome</keyword>
<name>A0A8H4PN66_9HYPO</name>
<dbReference type="PANTHER" id="PTHR43201">
    <property type="entry name" value="ACYL-COA SYNTHETASE"/>
    <property type="match status" value="1"/>
</dbReference>
<comment type="similarity">
    <text evidence="1">Belongs to the ATP-dependent AMP-binding enzyme family.</text>
</comment>
<evidence type="ECO:0000256" key="2">
    <source>
        <dbReference type="ARBA" id="ARBA00022598"/>
    </source>
</evidence>
<dbReference type="OrthoDB" id="10253869at2759"/>
<dbReference type="Gene3D" id="3.40.50.980">
    <property type="match status" value="1"/>
</dbReference>
<dbReference type="AlphaFoldDB" id="A0A8H4PN66"/>
<dbReference type="PANTHER" id="PTHR43201:SF5">
    <property type="entry name" value="MEDIUM-CHAIN ACYL-COA LIGASE ACSF2, MITOCHONDRIAL"/>
    <property type="match status" value="1"/>
</dbReference>
<dbReference type="GO" id="GO:0006631">
    <property type="term" value="P:fatty acid metabolic process"/>
    <property type="evidence" value="ECO:0007669"/>
    <property type="project" value="TreeGrafter"/>
</dbReference>
<dbReference type="InterPro" id="IPR020845">
    <property type="entry name" value="AMP-binding_CS"/>
</dbReference>
<keyword evidence="2" id="KW-0436">Ligase</keyword>
<evidence type="ECO:0000313" key="4">
    <source>
        <dbReference type="EMBL" id="KAF4504535.1"/>
    </source>
</evidence>
<dbReference type="InterPro" id="IPR045851">
    <property type="entry name" value="AMP-bd_C_sf"/>
</dbReference>
<protein>
    <recommendedName>
        <fullName evidence="3">AMP-dependent synthetase/ligase domain-containing protein</fullName>
    </recommendedName>
</protein>
<comment type="caution">
    <text evidence="4">The sequence shown here is derived from an EMBL/GenBank/DDBJ whole genome shotgun (WGS) entry which is preliminary data.</text>
</comment>
<accession>A0A8H4PN66</accession>
<reference evidence="4 5" key="1">
    <citation type="journal article" date="2020" name="Genome Biol. Evol.">
        <title>A new high-quality draft genome assembly of the Chinese cordyceps Ophiocordyceps sinensis.</title>
        <authorList>
            <person name="Shu R."/>
            <person name="Zhang J."/>
            <person name="Meng Q."/>
            <person name="Zhang H."/>
            <person name="Zhou G."/>
            <person name="Li M."/>
            <person name="Wu P."/>
            <person name="Zhao Y."/>
            <person name="Chen C."/>
            <person name="Qin Q."/>
        </authorList>
    </citation>
    <scope>NUCLEOTIDE SEQUENCE [LARGE SCALE GENOMIC DNA]</scope>
    <source>
        <strain evidence="4 5">IOZ07</strain>
    </source>
</reference>
<dbReference type="Gene3D" id="3.30.559.30">
    <property type="entry name" value="Nonribosomal peptide synthetase, condensation domain"/>
    <property type="match status" value="1"/>
</dbReference>
<dbReference type="EMBL" id="JAAVMX010000009">
    <property type="protein sequence ID" value="KAF4504535.1"/>
    <property type="molecule type" value="Genomic_DNA"/>
</dbReference>
<dbReference type="SUPFAM" id="SSF52777">
    <property type="entry name" value="CoA-dependent acyltransferases"/>
    <property type="match status" value="1"/>
</dbReference>
<feature type="domain" description="AMP-dependent synthetase/ligase" evidence="3">
    <location>
        <begin position="52"/>
        <end position="482"/>
    </location>
</feature>
<gene>
    <name evidence="4" type="ORF">G6O67_007979</name>
</gene>
<dbReference type="InterPro" id="IPR000873">
    <property type="entry name" value="AMP-dep_synth/lig_dom"/>
</dbReference>
<dbReference type="SUPFAM" id="SSF56801">
    <property type="entry name" value="Acetyl-CoA synthetase-like"/>
    <property type="match status" value="1"/>
</dbReference>
<dbReference type="Gene3D" id="3.40.50.12780">
    <property type="entry name" value="N-terminal domain of ligase-like"/>
    <property type="match status" value="1"/>
</dbReference>
<dbReference type="GO" id="GO:0031956">
    <property type="term" value="F:medium-chain fatty acid-CoA ligase activity"/>
    <property type="evidence" value="ECO:0007669"/>
    <property type="project" value="TreeGrafter"/>
</dbReference>
<sequence length="1248" mass="136897">MAHPPSLDKHIQAAEAFGAEPPDLDLKLWDLLSASAAAFPHREALVSRWQHTEAAAAANEEAPRRQPCLRWTYRSLSAQAEHLAGALARLGCAPGMHLAAVLSNSAEWALFLWAAARLAMVFVPVDARAGRQDMLLMLEAVRPAVVVVQDADLAQELSVLGRGRPRVCIHCSRARLRGWLSLDRLTGGAPLALAPAPEQHHVAPEQHHVAPEHHHVAPEHHHVAPGHHHVVDDGDMLNVAAAATTRVCHEDESGHEDQGGHEPLTKDDAALVIFTSGTTGSPKGCPHTSRNLVAQTHDFDPKRDPTAVDRWLVHTPVSHMFAINNALRAWRGGDAVVFPSPFFDVAATAQALVHDGCTVMSATPTLVKALLAHEALLATPGGLGLSMVTMAGTCVRPQDVLLCRRGLGARDVVQAYGMSEGGPLLSWARRDPLLADGRHPGVGKVLPGAAVRVCAPGSRDVLGRGDVGELHVGGPAVVSGYLAGRDGASFYTDDSGSWLVTGDRGKMDGDGVLHLEGRYKDLIIRGGENLQPAKMEAVLTETPGLQAQVVGIPNTIAGQLAVAVVSLPHGSSRAHVARQARALGPKYVLDAVYTLDELGLEHMPVTSLGKPKRGIVRDAVMRYRTARRLDASTESSDLQALTHALATTWEELTGHRPAPEHQASRFADSITLLRYCDGVLRLNGKRLYLQDLATHDTVEKQARLLLDRDAQHEAARGAVCEVRGLHNGPRGLADSHGVSATWASGRDELWEEAAGKLQSLGLDRCEVEDVVSIRSSFQRMISGPRPQSFRIRVVFRVARAHGPQIRSALEKGLSLRPVLRTVSCRPPDQAPFHVVVRANRQLFDGQIREVQVATEQEAAELYSNDTPSCLIPELMFSADIVTVEETGQCYLSATYNHSVVDAVFLLEWHRDLGQLVGGSGTAWTMDARSPYRLWADMFHQYRDCLPAEASVSFHVARLRGISRFKQHLWPPQKAPGWMIARDDDAPDAQERRRARDRVWHGTWDRETALEFLYPRRSRVVWLPKLPQLRHVLAVEPALLARCAVIIFNIVQTASPYAVFNSWESGRSWPFVPGWMQSLLPPPASIDGPTAERILNLVEVGDGETVRGFLQRMVLEHAEAVAHEHAPWDRIVSELKEEGPVALDASFRQSFVWDVSMSSRGLHDDDTVLRPVARHDWADFGFCWNMFLASPENMLFIASWDTAQMNVDDVDRHCDCMADVMRRLVNEANWDKKIGQVFPACIVASRPDL</sequence>